<keyword evidence="2" id="KW-0378">Hydrolase</keyword>
<keyword evidence="3" id="KW-1185">Reference proteome</keyword>
<reference evidence="2 3" key="1">
    <citation type="submission" date="2020-11" db="EMBL/GenBank/DDBJ databases">
        <title>Draft Genome Sequence and Secondary Metabolite Biosynthetic Potential of the Lysobacter niastensis Type strain DSM 18481.</title>
        <authorList>
            <person name="Turrini P."/>
            <person name="Artuso I."/>
            <person name="Tescari M."/>
            <person name="Lugli G.A."/>
            <person name="Frangipani E."/>
            <person name="Ventura M."/>
            <person name="Visca P."/>
        </authorList>
    </citation>
    <scope>NUCLEOTIDE SEQUENCE [LARGE SCALE GENOMIC DNA]</scope>
    <source>
        <strain evidence="2 3">DSM 18481</strain>
    </source>
</reference>
<keyword evidence="1" id="KW-0812">Transmembrane</keyword>
<feature type="transmembrane region" description="Helical" evidence="1">
    <location>
        <begin position="6"/>
        <end position="25"/>
    </location>
</feature>
<gene>
    <name evidence="2" type="ORF">IU514_15220</name>
</gene>
<keyword evidence="1" id="KW-1133">Transmembrane helix</keyword>
<dbReference type="Gene3D" id="3.40.50.1820">
    <property type="entry name" value="alpha/beta hydrolase"/>
    <property type="match status" value="1"/>
</dbReference>
<dbReference type="EMBL" id="JADLZT010000008">
    <property type="protein sequence ID" value="MBF6025383.1"/>
    <property type="molecule type" value="Genomic_DNA"/>
</dbReference>
<keyword evidence="1" id="KW-0472">Membrane</keyword>
<proteinExistence type="predicted"/>
<protein>
    <submittedName>
        <fullName evidence="2">Alpha/beta hydrolase</fullName>
    </submittedName>
</protein>
<dbReference type="GO" id="GO:0016787">
    <property type="term" value="F:hydrolase activity"/>
    <property type="evidence" value="ECO:0007669"/>
    <property type="project" value="UniProtKB-KW"/>
</dbReference>
<dbReference type="InterPro" id="IPR029058">
    <property type="entry name" value="AB_hydrolase_fold"/>
</dbReference>
<dbReference type="PANTHER" id="PTHR12277:SF79">
    <property type="entry name" value="XAA-PRO DIPEPTIDYL-PEPTIDASE-RELATED"/>
    <property type="match status" value="1"/>
</dbReference>
<comment type="caution">
    <text evidence="2">The sequence shown here is derived from an EMBL/GenBank/DDBJ whole genome shotgun (WGS) entry which is preliminary data.</text>
</comment>
<accession>A0ABS0BAR3</accession>
<dbReference type="PANTHER" id="PTHR12277">
    <property type="entry name" value="ALPHA/BETA HYDROLASE DOMAIN-CONTAINING PROTEIN"/>
    <property type="match status" value="1"/>
</dbReference>
<dbReference type="SUPFAM" id="SSF53474">
    <property type="entry name" value="alpha/beta-Hydrolases"/>
    <property type="match status" value="1"/>
</dbReference>
<evidence type="ECO:0000256" key="1">
    <source>
        <dbReference type="SAM" id="Phobius"/>
    </source>
</evidence>
<dbReference type="Proteomes" id="UP001429984">
    <property type="component" value="Unassembled WGS sequence"/>
</dbReference>
<evidence type="ECO:0000313" key="3">
    <source>
        <dbReference type="Proteomes" id="UP001429984"/>
    </source>
</evidence>
<sequence>MLRGLMLIVGAAIAVYVCYLALLFLQQRSVMFPGSTTDAFGVGLTPPERSETVLIPASFGNVQGVLLPARTDRRRAPAVLYFHGNAEFVDDSLHMLEPLTAMGVHVLAIEYPGYAGSAGSPSQESLDEAARAGYDWLARRPDVDPARIAAIGRSIGTGPASALSRQRPVRALVLLAPFASIDDFARSLGAPAFIARDRYDNVARLRGFRRPVLIFHGRSDEVIPYRHSEILLKAAPDATLVPLECGHNDCPFFTPPSMQRLRQFFTQAGMFEAGTN</sequence>
<organism evidence="2 3">
    <name type="scientific">Lysobacter niastensis</name>
    <dbReference type="NCBI Taxonomy" id="380629"/>
    <lineage>
        <taxon>Bacteria</taxon>
        <taxon>Pseudomonadati</taxon>
        <taxon>Pseudomonadota</taxon>
        <taxon>Gammaproteobacteria</taxon>
        <taxon>Lysobacterales</taxon>
        <taxon>Lysobacteraceae</taxon>
        <taxon>Lysobacter</taxon>
    </lineage>
</organism>
<evidence type="ECO:0000313" key="2">
    <source>
        <dbReference type="EMBL" id="MBF6025383.1"/>
    </source>
</evidence>
<name>A0ABS0BAR3_9GAMM</name>
<dbReference type="RefSeq" id="WP_194931985.1">
    <property type="nucleotide sequence ID" value="NZ_JADLZT010000008.1"/>
</dbReference>